<dbReference type="Proteomes" id="UP000321058">
    <property type="component" value="Unassembled WGS sequence"/>
</dbReference>
<keyword evidence="2" id="KW-1185">Reference proteome</keyword>
<organism evidence="1 2">
    <name type="scientific">Reyranella soli</name>
    <dbReference type="NCBI Taxonomy" id="1230389"/>
    <lineage>
        <taxon>Bacteria</taxon>
        <taxon>Pseudomonadati</taxon>
        <taxon>Pseudomonadota</taxon>
        <taxon>Alphaproteobacteria</taxon>
        <taxon>Hyphomicrobiales</taxon>
        <taxon>Reyranellaceae</taxon>
        <taxon>Reyranella</taxon>
    </lineage>
</organism>
<protein>
    <submittedName>
        <fullName evidence="1">Uncharacterized protein</fullName>
    </submittedName>
</protein>
<accession>A0A512NMZ7</accession>
<gene>
    <name evidence="1" type="ORF">RSO01_74900</name>
</gene>
<dbReference type="EMBL" id="BKAJ01000158">
    <property type="protein sequence ID" value="GEP60324.1"/>
    <property type="molecule type" value="Genomic_DNA"/>
</dbReference>
<comment type="caution">
    <text evidence="1">The sequence shown here is derived from an EMBL/GenBank/DDBJ whole genome shotgun (WGS) entry which is preliminary data.</text>
</comment>
<reference evidence="1 2" key="1">
    <citation type="submission" date="2019-07" db="EMBL/GenBank/DDBJ databases">
        <title>Whole genome shotgun sequence of Reyranella soli NBRC 108950.</title>
        <authorList>
            <person name="Hosoyama A."/>
            <person name="Uohara A."/>
            <person name="Ohji S."/>
            <person name="Ichikawa N."/>
        </authorList>
    </citation>
    <scope>NUCLEOTIDE SEQUENCE [LARGE SCALE GENOMIC DNA]</scope>
    <source>
        <strain evidence="1 2">NBRC 108950</strain>
    </source>
</reference>
<evidence type="ECO:0000313" key="2">
    <source>
        <dbReference type="Proteomes" id="UP000321058"/>
    </source>
</evidence>
<proteinExistence type="predicted"/>
<dbReference type="AlphaFoldDB" id="A0A512NMZ7"/>
<evidence type="ECO:0000313" key="1">
    <source>
        <dbReference type="EMBL" id="GEP60324.1"/>
    </source>
</evidence>
<sequence>MTATFLNNVLDAHGGLSRWKSFDRVDATIVTGGALWAMKGLVQDPNPRRMTVWLREERSSVTRFGDPDWHTEFVPDRIAIVRSNDSVVAERRDPRAAFAGHVMTTPWDPLHRAYFNGYALWTYLTTPFLLAAPGVEVVEMEPWQEGQETWRVLRAQFPKWIATHSQVQIFYFGEDLLLRRHDYNVDVAGGFSAIQLVSDHIEADGIRLPSKRRIYRAGANRRPLLDTLMVSIDISDVHFSRPAAPGRRNRPAFASDPSVPRDAPVREARGLAALASGLALLRHHHAPA</sequence>
<name>A0A512NMZ7_9HYPH</name>